<evidence type="ECO:0000256" key="4">
    <source>
        <dbReference type="ARBA" id="ARBA00022801"/>
    </source>
</evidence>
<dbReference type="InterPro" id="IPR001506">
    <property type="entry name" value="Peptidase_M12A"/>
</dbReference>
<dbReference type="AlphaFoldDB" id="A0A158PQI2"/>
<keyword evidence="3 9" id="KW-0479">Metal-binding</keyword>
<evidence type="ECO:0000256" key="8">
    <source>
        <dbReference type="ARBA" id="ARBA00023157"/>
    </source>
</evidence>
<dbReference type="SMART" id="SM00235">
    <property type="entry name" value="ZnMc"/>
    <property type="match status" value="1"/>
</dbReference>
<evidence type="ECO:0000256" key="10">
    <source>
        <dbReference type="RuleBase" id="RU361183"/>
    </source>
</evidence>
<dbReference type="EMBL" id="UZAD01000228">
    <property type="protein sequence ID" value="VDN83216.1"/>
    <property type="molecule type" value="Genomic_DNA"/>
</dbReference>
<dbReference type="WBParaSite" id="BPAG_0000206001-mRNA-1">
    <property type="protein sequence ID" value="BPAG_0000206001-mRNA-1"/>
    <property type="gene ID" value="BPAG_0000206001"/>
</dbReference>
<evidence type="ECO:0000313" key="14">
    <source>
        <dbReference type="WBParaSite" id="BPAG_0000206001-mRNA-1"/>
    </source>
</evidence>
<evidence type="ECO:0000256" key="5">
    <source>
        <dbReference type="ARBA" id="ARBA00022833"/>
    </source>
</evidence>
<comment type="caution">
    <text evidence="9">Lacks conserved residue(s) required for the propagation of feature annotation.</text>
</comment>
<evidence type="ECO:0000256" key="9">
    <source>
        <dbReference type="PROSITE-ProRule" id="PRU01211"/>
    </source>
</evidence>
<evidence type="ECO:0000313" key="12">
    <source>
        <dbReference type="EMBL" id="VDN83216.1"/>
    </source>
</evidence>
<dbReference type="Gene3D" id="3.40.390.10">
    <property type="entry name" value="Collagenase (Catalytic Domain)"/>
    <property type="match status" value="1"/>
</dbReference>
<dbReference type="PANTHER" id="PTHR10127">
    <property type="entry name" value="DISCOIDIN, CUB, EGF, LAMININ , AND ZINC METALLOPROTEASE DOMAIN CONTAINING"/>
    <property type="match status" value="1"/>
</dbReference>
<dbReference type="InterPro" id="IPR024079">
    <property type="entry name" value="MetalloPept_cat_dom_sf"/>
</dbReference>
<feature type="binding site" evidence="9">
    <location>
        <position position="207"/>
    </location>
    <ligand>
        <name>Zn(2+)</name>
        <dbReference type="ChEBI" id="CHEBI:29105"/>
        <note>catalytic</note>
    </ligand>
</feature>
<feature type="active site" evidence="9">
    <location>
        <position position="208"/>
    </location>
</feature>
<organism evidence="14">
    <name type="scientific">Brugia pahangi</name>
    <name type="common">Filarial nematode worm</name>
    <dbReference type="NCBI Taxonomy" id="6280"/>
    <lineage>
        <taxon>Eukaryota</taxon>
        <taxon>Metazoa</taxon>
        <taxon>Ecdysozoa</taxon>
        <taxon>Nematoda</taxon>
        <taxon>Chromadorea</taxon>
        <taxon>Rhabditida</taxon>
        <taxon>Spirurina</taxon>
        <taxon>Spiruromorpha</taxon>
        <taxon>Filarioidea</taxon>
        <taxon>Onchocercidae</taxon>
        <taxon>Brugia</taxon>
    </lineage>
</organism>
<dbReference type="InterPro" id="IPR003582">
    <property type="entry name" value="ShKT_dom"/>
</dbReference>
<dbReference type="PRINTS" id="PR00480">
    <property type="entry name" value="ASTACIN"/>
</dbReference>
<evidence type="ECO:0000256" key="3">
    <source>
        <dbReference type="ARBA" id="ARBA00022723"/>
    </source>
</evidence>
<keyword evidence="7" id="KW-0865">Zymogen</keyword>
<dbReference type="Proteomes" id="UP000278627">
    <property type="component" value="Unassembled WGS sequence"/>
</dbReference>
<evidence type="ECO:0000256" key="2">
    <source>
        <dbReference type="ARBA" id="ARBA00022670"/>
    </source>
</evidence>
<keyword evidence="5 9" id="KW-0862">Zinc</keyword>
<feature type="binding site" evidence="9">
    <location>
        <position position="217"/>
    </location>
    <ligand>
        <name>Zn(2+)</name>
        <dbReference type="ChEBI" id="CHEBI:29105"/>
        <note>catalytic</note>
    </ligand>
</feature>
<keyword evidence="8" id="KW-1015">Disulfide bond</keyword>
<dbReference type="SUPFAM" id="SSF55486">
    <property type="entry name" value="Metalloproteases ('zincins'), catalytic domain"/>
    <property type="match status" value="1"/>
</dbReference>
<dbReference type="EC" id="3.4.24.-" evidence="10"/>
<proteinExistence type="predicted"/>
<feature type="domain" description="Peptidase M12A" evidence="11">
    <location>
        <begin position="116"/>
        <end position="311"/>
    </location>
</feature>
<keyword evidence="13" id="KW-1185">Reference proteome</keyword>
<evidence type="ECO:0000313" key="13">
    <source>
        <dbReference type="Proteomes" id="UP000278627"/>
    </source>
</evidence>
<dbReference type="CDD" id="cd04280">
    <property type="entry name" value="ZnMc_astacin_like"/>
    <property type="match status" value="1"/>
</dbReference>
<dbReference type="GO" id="GO:0004222">
    <property type="term" value="F:metalloendopeptidase activity"/>
    <property type="evidence" value="ECO:0007669"/>
    <property type="project" value="UniProtKB-UniRule"/>
</dbReference>
<reference evidence="14" key="1">
    <citation type="submission" date="2016-04" db="UniProtKB">
        <authorList>
            <consortium name="WormBaseParasite"/>
        </authorList>
    </citation>
    <scope>IDENTIFICATION</scope>
</reference>
<accession>A0A158PQI2</accession>
<keyword evidence="6 9" id="KW-0482">Metalloprotease</keyword>
<evidence type="ECO:0000256" key="6">
    <source>
        <dbReference type="ARBA" id="ARBA00023049"/>
    </source>
</evidence>
<keyword evidence="2 9" id="KW-0645">Protease</keyword>
<reference evidence="12 13" key="2">
    <citation type="submission" date="2018-11" db="EMBL/GenBank/DDBJ databases">
        <authorList>
            <consortium name="Pathogen Informatics"/>
        </authorList>
    </citation>
    <scope>NUCLEOTIDE SEQUENCE [LARGE SCALE GENOMIC DNA]</scope>
</reference>
<dbReference type="PANTHER" id="PTHR10127:SF890">
    <property type="entry name" value="ZINC METALLOPROTEINASE NAS-13"/>
    <property type="match status" value="1"/>
</dbReference>
<evidence type="ECO:0000259" key="11">
    <source>
        <dbReference type="PROSITE" id="PS51864"/>
    </source>
</evidence>
<dbReference type="Pfam" id="PF01549">
    <property type="entry name" value="ShK"/>
    <property type="match status" value="1"/>
</dbReference>
<protein>
    <recommendedName>
        <fullName evidence="10">Metalloendopeptidase</fullName>
        <ecNumber evidence="10">3.4.24.-</ecNumber>
    </recommendedName>
</protein>
<dbReference type="PROSITE" id="PS51864">
    <property type="entry name" value="ASTACIN"/>
    <property type="match status" value="1"/>
</dbReference>
<comment type="function">
    <text evidence="1">Metalloprotease.</text>
</comment>
<evidence type="ECO:0000256" key="1">
    <source>
        <dbReference type="ARBA" id="ARBA00002657"/>
    </source>
</evidence>
<feature type="binding site" evidence="9">
    <location>
        <position position="211"/>
    </location>
    <ligand>
        <name>Zn(2+)</name>
        <dbReference type="ChEBI" id="CHEBI:29105"/>
        <note>catalytic</note>
    </ligand>
</feature>
<dbReference type="STRING" id="6280.A0A158PQI2"/>
<comment type="cofactor">
    <cofactor evidence="9 10">
        <name>Zn(2+)</name>
        <dbReference type="ChEBI" id="CHEBI:29105"/>
    </cofactor>
    <text evidence="9 10">Binds 1 zinc ion per subunit.</text>
</comment>
<evidence type="ECO:0000256" key="7">
    <source>
        <dbReference type="ARBA" id="ARBA00023145"/>
    </source>
</evidence>
<keyword evidence="4 9" id="KW-0378">Hydrolase</keyword>
<sequence>MITIVSFVILLTGGFRIHFTELIATKLTAIDIQTEDGQLTWKSDEEYDDSEQDYDTVQDDTEAMYREDLFEGDIVLISNGATIFNRGVSMTGHSVGCKSRNNFSIPQLEMNAVQHNAVRQKTLLWRNGRVPYVISSVYANISKLIILEAFKEYRHLTCIRFVPKRRFDSDYIYIAPYDGCYSMVGNNGGRQTVSLGDGCLKKGIVIHELMHVIGFFHEQNRADRDLYVDILWENVKPALSEQFDKYSATIIDDLGSPYDYDSVTHYSANAFSKNGKPTIIPKSMNKVSRIGQRRGLSFLDIWKINKLYDCIKQGATTSASNAENGKEHKELEVSGTIIGQFPTTIRTATISSTSSANNIKTRTKDVEELKINLNLSTSSTLSPTFMSASVNNFTLHKMHHCNDRHPYCQILRTSDFCTIYPRFVHDYCALSCGSHSQIIEGKVIAISAEIFVVSIYKINCFKKLRKRVALNINVTASDMD</sequence>
<gene>
    <name evidence="12" type="ORF">BPAG_LOCUS2030</name>
</gene>
<dbReference type="Pfam" id="PF01400">
    <property type="entry name" value="Astacin"/>
    <property type="match status" value="1"/>
</dbReference>
<dbReference type="InterPro" id="IPR006026">
    <property type="entry name" value="Peptidase_Metallo"/>
</dbReference>
<dbReference type="GO" id="GO:0008270">
    <property type="term" value="F:zinc ion binding"/>
    <property type="evidence" value="ECO:0007669"/>
    <property type="project" value="UniProtKB-UniRule"/>
</dbReference>
<dbReference type="InterPro" id="IPR034035">
    <property type="entry name" value="Astacin-like_dom"/>
</dbReference>
<name>A0A158PQI2_BRUPA</name>
<dbReference type="GO" id="GO:0006508">
    <property type="term" value="P:proteolysis"/>
    <property type="evidence" value="ECO:0007669"/>
    <property type="project" value="UniProtKB-KW"/>
</dbReference>